<comment type="similarity">
    <text evidence="2 7">Belongs to the UDP-glucose/GDP-mannose dehydrogenase family.</text>
</comment>
<evidence type="ECO:0000256" key="9">
    <source>
        <dbReference type="PIRSR" id="PIRSR500134-2"/>
    </source>
</evidence>
<feature type="binding site" evidence="10">
    <location>
        <position position="30"/>
    </location>
    <ligand>
        <name>NAD(+)</name>
        <dbReference type="ChEBI" id="CHEBI:57540"/>
    </ligand>
</feature>
<dbReference type="Gene3D" id="1.20.5.100">
    <property type="entry name" value="Cytochrome c1, transmembrane anchor, C-terminal"/>
    <property type="match status" value="1"/>
</dbReference>
<dbReference type="PANTHER" id="PTHR43750">
    <property type="entry name" value="UDP-GLUCOSE 6-DEHYDROGENASE TUAD"/>
    <property type="match status" value="1"/>
</dbReference>
<sequence length="437" mass="48112">MRLSVIGCGCVGVVTAVCFAEIGYDVICFDHNEEKINDLQKGRINIYEPGLKELLKENLQKGRIKFTISLEECVNFGDVIFITVGTPLLLDGNLDVSQIELLAKQIGHFVNGEKIIAIKSTVPAGTSRLIQEVIDSNNKTYHKCSVISCPEFLREGLAISDTFNMERVVIGTDDPCIANLIEKLYSSFSKNFVHTNWETAELIKLASNAFLATKISFINEIANICDKCGADVTKVALGMGLDSRIGVSYLKAGIGYGGSCLPKDTVASVKSAEDMGYDFEILRSAINVNKKQLLKPIELLLDALRVKDLSGKVIAVLGLSFKPDTNDIRNSPSLPIIKRIFELGGTVNAYDPVAIPEVKKIFPVVNYYSEIDDAISGADAVLILTEWDHIKKFDYGKISALMDNPLIIDGRNILSLEEMEKYKVNYYSIGRTALFSN</sequence>
<dbReference type="EMBL" id="JACEOL010000064">
    <property type="protein sequence ID" value="MBA4603647.1"/>
    <property type="molecule type" value="Genomic_DNA"/>
</dbReference>
<keyword evidence="13" id="KW-1185">Reference proteome</keyword>
<dbReference type="RefSeq" id="WP_181742122.1">
    <property type="nucleotide sequence ID" value="NZ_JACEOL010000064.1"/>
</dbReference>
<name>A0A7W1XV60_9BACL</name>
<evidence type="ECO:0000256" key="5">
    <source>
        <dbReference type="ARBA" id="ARBA00023027"/>
    </source>
</evidence>
<dbReference type="PANTHER" id="PTHR43750:SF3">
    <property type="entry name" value="UDP-GLUCOSE 6-DEHYDROGENASE TUAD"/>
    <property type="match status" value="1"/>
</dbReference>
<evidence type="ECO:0000259" key="11">
    <source>
        <dbReference type="SMART" id="SM00984"/>
    </source>
</evidence>
<dbReference type="GO" id="GO:0000271">
    <property type="term" value="P:polysaccharide biosynthetic process"/>
    <property type="evidence" value="ECO:0007669"/>
    <property type="project" value="InterPro"/>
</dbReference>
<dbReference type="GO" id="GO:0003979">
    <property type="term" value="F:UDP-glucose 6-dehydrogenase activity"/>
    <property type="evidence" value="ECO:0007669"/>
    <property type="project" value="UniProtKB-EC"/>
</dbReference>
<feature type="binding site" evidence="9">
    <location>
        <position position="257"/>
    </location>
    <ligand>
        <name>substrate</name>
    </ligand>
</feature>
<comment type="pathway">
    <text evidence="1">Nucleotide-sugar biosynthesis; UDP-alpha-D-glucuronate biosynthesis; UDP-alpha-D-glucuronate from UDP-alpha-D-glucose: step 1/1.</text>
</comment>
<dbReference type="PIRSF" id="PIRSF500134">
    <property type="entry name" value="UDPglc_DH_bac"/>
    <property type="match status" value="1"/>
</dbReference>
<comment type="caution">
    <text evidence="12">The sequence shown here is derived from an EMBL/GenBank/DDBJ whole genome shotgun (WGS) entry which is preliminary data.</text>
</comment>
<dbReference type="InterPro" id="IPR001732">
    <property type="entry name" value="UDP-Glc/GDP-Man_DH_N"/>
</dbReference>
<dbReference type="Pfam" id="PF00984">
    <property type="entry name" value="UDPG_MGDP_dh"/>
    <property type="match status" value="1"/>
</dbReference>
<dbReference type="NCBIfam" id="TIGR03026">
    <property type="entry name" value="NDP-sugDHase"/>
    <property type="match status" value="1"/>
</dbReference>
<evidence type="ECO:0000256" key="3">
    <source>
        <dbReference type="ARBA" id="ARBA00012954"/>
    </source>
</evidence>
<dbReference type="EC" id="1.1.1.22" evidence="3 7"/>
<evidence type="ECO:0000313" key="12">
    <source>
        <dbReference type="EMBL" id="MBA4603647.1"/>
    </source>
</evidence>
<evidence type="ECO:0000256" key="1">
    <source>
        <dbReference type="ARBA" id="ARBA00004701"/>
    </source>
</evidence>
<gene>
    <name evidence="12" type="ORF">H2C83_15365</name>
</gene>
<evidence type="ECO:0000256" key="4">
    <source>
        <dbReference type="ARBA" id="ARBA00023002"/>
    </source>
</evidence>
<dbReference type="Gene3D" id="3.40.50.720">
    <property type="entry name" value="NAD(P)-binding Rossmann-like Domain"/>
    <property type="match status" value="2"/>
</dbReference>
<keyword evidence="4 7" id="KW-0560">Oxidoreductase</keyword>
<dbReference type="InterPro" id="IPR014027">
    <property type="entry name" value="UDP-Glc/GDP-Man_DH_C"/>
</dbReference>
<evidence type="ECO:0000256" key="7">
    <source>
        <dbReference type="PIRNR" id="PIRNR000124"/>
    </source>
</evidence>
<feature type="binding site" evidence="10">
    <location>
        <position position="155"/>
    </location>
    <ligand>
        <name>NAD(+)</name>
        <dbReference type="ChEBI" id="CHEBI:57540"/>
    </ligand>
</feature>
<dbReference type="SMART" id="SM00984">
    <property type="entry name" value="UDPG_MGDP_dh_C"/>
    <property type="match status" value="1"/>
</dbReference>
<dbReference type="SUPFAM" id="SSF48179">
    <property type="entry name" value="6-phosphogluconate dehydrogenase C-terminal domain-like"/>
    <property type="match status" value="1"/>
</dbReference>
<feature type="binding site" evidence="10">
    <location>
        <position position="121"/>
    </location>
    <ligand>
        <name>NAD(+)</name>
        <dbReference type="ChEBI" id="CHEBI:57540"/>
    </ligand>
</feature>
<feature type="active site" description="Nucleophile" evidence="8">
    <location>
        <position position="260"/>
    </location>
</feature>
<feature type="binding site" evidence="10">
    <location>
        <position position="329"/>
    </location>
    <ligand>
        <name>NAD(+)</name>
        <dbReference type="ChEBI" id="CHEBI:57540"/>
    </ligand>
</feature>
<evidence type="ECO:0000256" key="2">
    <source>
        <dbReference type="ARBA" id="ARBA00006601"/>
    </source>
</evidence>
<accession>A0A7W1XV60</accession>
<feature type="binding site" evidence="9">
    <location>
        <position position="322"/>
    </location>
    <ligand>
        <name>substrate</name>
    </ligand>
</feature>
<dbReference type="InterPro" id="IPR036220">
    <property type="entry name" value="UDP-Glc/GDP-Man_DH_C_sf"/>
</dbReference>
<evidence type="ECO:0000256" key="8">
    <source>
        <dbReference type="PIRSR" id="PIRSR500134-1"/>
    </source>
</evidence>
<dbReference type="UniPathway" id="UPA00038">
    <property type="reaction ID" value="UER00491"/>
</dbReference>
<evidence type="ECO:0000256" key="10">
    <source>
        <dbReference type="PIRSR" id="PIRSR500134-3"/>
    </source>
</evidence>
<protein>
    <recommendedName>
        <fullName evidence="3 7">UDP-glucose 6-dehydrogenase</fullName>
        <ecNumber evidence="3 7">1.1.1.22</ecNumber>
    </recommendedName>
</protein>
<dbReference type="InterPro" id="IPR014026">
    <property type="entry name" value="UDP-Glc/GDP-Man_DH_dimer"/>
</dbReference>
<feature type="binding site" evidence="10">
    <location>
        <position position="86"/>
    </location>
    <ligand>
        <name>NAD(+)</name>
        <dbReference type="ChEBI" id="CHEBI:57540"/>
    </ligand>
</feature>
<evidence type="ECO:0000313" key="13">
    <source>
        <dbReference type="Proteomes" id="UP000538292"/>
    </source>
</evidence>
<dbReference type="AlphaFoldDB" id="A0A7W1XV60"/>
<dbReference type="InterPro" id="IPR028357">
    <property type="entry name" value="UDPglc_DH_bac"/>
</dbReference>
<feature type="domain" description="UDP-glucose/GDP-mannose dehydrogenase C-terminal" evidence="11">
    <location>
        <begin position="315"/>
        <end position="416"/>
    </location>
</feature>
<dbReference type="GO" id="GO:0006065">
    <property type="term" value="P:UDP-glucuronate biosynthetic process"/>
    <property type="evidence" value="ECO:0007669"/>
    <property type="project" value="UniProtKB-UniPathway"/>
</dbReference>
<dbReference type="SUPFAM" id="SSF52413">
    <property type="entry name" value="UDP-glucose/GDP-mannose dehydrogenase C-terminal domain"/>
    <property type="match status" value="1"/>
</dbReference>
<proteinExistence type="inferred from homology"/>
<feature type="binding site" evidence="9">
    <location>
        <position position="204"/>
    </location>
    <ligand>
        <name>substrate</name>
    </ligand>
</feature>
<comment type="catalytic activity">
    <reaction evidence="6 7">
        <text>UDP-alpha-D-glucose + 2 NAD(+) + H2O = UDP-alpha-D-glucuronate + 2 NADH + 3 H(+)</text>
        <dbReference type="Rhea" id="RHEA:23596"/>
        <dbReference type="ChEBI" id="CHEBI:15377"/>
        <dbReference type="ChEBI" id="CHEBI:15378"/>
        <dbReference type="ChEBI" id="CHEBI:57540"/>
        <dbReference type="ChEBI" id="CHEBI:57945"/>
        <dbReference type="ChEBI" id="CHEBI:58052"/>
        <dbReference type="ChEBI" id="CHEBI:58885"/>
        <dbReference type="EC" id="1.1.1.22"/>
    </reaction>
</comment>
<dbReference type="InterPro" id="IPR017476">
    <property type="entry name" value="UDP-Glc/GDP-Man"/>
</dbReference>
<organism evidence="12 13">
    <name type="scientific">Thermoactinomyces mirandus</name>
    <dbReference type="NCBI Taxonomy" id="2756294"/>
    <lineage>
        <taxon>Bacteria</taxon>
        <taxon>Bacillati</taxon>
        <taxon>Bacillota</taxon>
        <taxon>Bacilli</taxon>
        <taxon>Bacillales</taxon>
        <taxon>Thermoactinomycetaceae</taxon>
        <taxon>Thermoactinomyces</taxon>
    </lineage>
</organism>
<feature type="binding site" evidence="10">
    <location>
        <position position="263"/>
    </location>
    <ligand>
        <name>NAD(+)</name>
        <dbReference type="ChEBI" id="CHEBI:57540"/>
    </ligand>
</feature>
<dbReference type="Pfam" id="PF03721">
    <property type="entry name" value="UDPG_MGDP_dh_N"/>
    <property type="match status" value="1"/>
</dbReference>
<reference evidence="12 13" key="1">
    <citation type="submission" date="2020-07" db="EMBL/GenBank/DDBJ databases">
        <title>Thermoactinomyces phylogeny.</title>
        <authorList>
            <person name="Dunlap C."/>
        </authorList>
    </citation>
    <scope>NUCLEOTIDE SEQUENCE [LARGE SCALE GENOMIC DNA]</scope>
    <source>
        <strain evidence="12 13">AMNI-1</strain>
    </source>
</reference>
<dbReference type="PIRSF" id="PIRSF000124">
    <property type="entry name" value="UDPglc_GDPman_dh"/>
    <property type="match status" value="1"/>
</dbReference>
<feature type="binding site" evidence="9">
    <location>
        <begin position="152"/>
        <end position="155"/>
    </location>
    <ligand>
        <name>substrate</name>
    </ligand>
</feature>
<feature type="binding site" evidence="9">
    <location>
        <begin position="249"/>
        <end position="253"/>
    </location>
    <ligand>
        <name>substrate</name>
    </ligand>
</feature>
<dbReference type="InterPro" id="IPR036291">
    <property type="entry name" value="NAD(P)-bd_dom_sf"/>
</dbReference>
<feature type="binding site" evidence="10">
    <location>
        <position position="35"/>
    </location>
    <ligand>
        <name>NAD(+)</name>
        <dbReference type="ChEBI" id="CHEBI:57540"/>
    </ligand>
</feature>
<dbReference type="InterPro" id="IPR008927">
    <property type="entry name" value="6-PGluconate_DH-like_C_sf"/>
</dbReference>
<evidence type="ECO:0000256" key="6">
    <source>
        <dbReference type="ARBA" id="ARBA00047473"/>
    </source>
</evidence>
<dbReference type="Proteomes" id="UP000538292">
    <property type="component" value="Unassembled WGS sequence"/>
</dbReference>
<dbReference type="GO" id="GO:0051287">
    <property type="term" value="F:NAD binding"/>
    <property type="evidence" value="ECO:0007669"/>
    <property type="project" value="InterPro"/>
</dbReference>
<keyword evidence="5 7" id="KW-0520">NAD</keyword>
<dbReference type="Pfam" id="PF03720">
    <property type="entry name" value="UDPG_MGDP_dh_C"/>
    <property type="match status" value="1"/>
</dbReference>
<dbReference type="SUPFAM" id="SSF51735">
    <property type="entry name" value="NAD(P)-binding Rossmann-fold domains"/>
    <property type="match status" value="1"/>
</dbReference>